<dbReference type="AlphaFoldDB" id="D8R5J3"/>
<proteinExistence type="predicted"/>
<dbReference type="Proteomes" id="UP000001514">
    <property type="component" value="Unassembled WGS sequence"/>
</dbReference>
<reference evidence="1 2" key="1">
    <citation type="journal article" date="2011" name="Science">
        <title>The Selaginella genome identifies genetic changes associated with the evolution of vascular plants.</title>
        <authorList>
            <person name="Banks J.A."/>
            <person name="Nishiyama T."/>
            <person name="Hasebe M."/>
            <person name="Bowman J.L."/>
            <person name="Gribskov M."/>
            <person name="dePamphilis C."/>
            <person name="Albert V.A."/>
            <person name="Aono N."/>
            <person name="Aoyama T."/>
            <person name="Ambrose B.A."/>
            <person name="Ashton N.W."/>
            <person name="Axtell M.J."/>
            <person name="Barker E."/>
            <person name="Barker M.S."/>
            <person name="Bennetzen J.L."/>
            <person name="Bonawitz N.D."/>
            <person name="Chapple C."/>
            <person name="Cheng C."/>
            <person name="Correa L.G."/>
            <person name="Dacre M."/>
            <person name="DeBarry J."/>
            <person name="Dreyer I."/>
            <person name="Elias M."/>
            <person name="Engstrom E.M."/>
            <person name="Estelle M."/>
            <person name="Feng L."/>
            <person name="Finet C."/>
            <person name="Floyd S.K."/>
            <person name="Frommer W.B."/>
            <person name="Fujita T."/>
            <person name="Gramzow L."/>
            <person name="Gutensohn M."/>
            <person name="Harholt J."/>
            <person name="Hattori M."/>
            <person name="Heyl A."/>
            <person name="Hirai T."/>
            <person name="Hiwatashi Y."/>
            <person name="Ishikawa M."/>
            <person name="Iwata M."/>
            <person name="Karol K.G."/>
            <person name="Koehler B."/>
            <person name="Kolukisaoglu U."/>
            <person name="Kubo M."/>
            <person name="Kurata T."/>
            <person name="Lalonde S."/>
            <person name="Li K."/>
            <person name="Li Y."/>
            <person name="Litt A."/>
            <person name="Lyons E."/>
            <person name="Manning G."/>
            <person name="Maruyama T."/>
            <person name="Michael T.P."/>
            <person name="Mikami K."/>
            <person name="Miyazaki S."/>
            <person name="Morinaga S."/>
            <person name="Murata T."/>
            <person name="Mueller-Roeber B."/>
            <person name="Nelson D.R."/>
            <person name="Obara M."/>
            <person name="Oguri Y."/>
            <person name="Olmstead R.G."/>
            <person name="Onodera N."/>
            <person name="Petersen B.L."/>
            <person name="Pils B."/>
            <person name="Prigge M."/>
            <person name="Rensing S.A."/>
            <person name="Riano-Pachon D.M."/>
            <person name="Roberts A.W."/>
            <person name="Sato Y."/>
            <person name="Scheller H.V."/>
            <person name="Schulz B."/>
            <person name="Schulz C."/>
            <person name="Shakirov E.V."/>
            <person name="Shibagaki N."/>
            <person name="Shinohara N."/>
            <person name="Shippen D.E."/>
            <person name="Soerensen I."/>
            <person name="Sotooka R."/>
            <person name="Sugimoto N."/>
            <person name="Sugita M."/>
            <person name="Sumikawa N."/>
            <person name="Tanurdzic M."/>
            <person name="Theissen G."/>
            <person name="Ulvskov P."/>
            <person name="Wakazuki S."/>
            <person name="Weng J.K."/>
            <person name="Willats W.W."/>
            <person name="Wipf D."/>
            <person name="Wolf P.G."/>
            <person name="Yang L."/>
            <person name="Zimmer A.D."/>
            <person name="Zhu Q."/>
            <person name="Mitros T."/>
            <person name="Hellsten U."/>
            <person name="Loque D."/>
            <person name="Otillar R."/>
            <person name="Salamov A."/>
            <person name="Schmutz J."/>
            <person name="Shapiro H."/>
            <person name="Lindquist E."/>
            <person name="Lucas S."/>
            <person name="Rokhsar D."/>
            <person name="Grigoriev I.V."/>
        </authorList>
    </citation>
    <scope>NUCLEOTIDE SEQUENCE [LARGE SCALE GENOMIC DNA]</scope>
</reference>
<evidence type="ECO:0000313" key="2">
    <source>
        <dbReference type="Proteomes" id="UP000001514"/>
    </source>
</evidence>
<dbReference type="InParanoid" id="D8R5J3"/>
<organism evidence="2">
    <name type="scientific">Selaginella moellendorffii</name>
    <name type="common">Spikemoss</name>
    <dbReference type="NCBI Taxonomy" id="88036"/>
    <lineage>
        <taxon>Eukaryota</taxon>
        <taxon>Viridiplantae</taxon>
        <taxon>Streptophyta</taxon>
        <taxon>Embryophyta</taxon>
        <taxon>Tracheophyta</taxon>
        <taxon>Lycopodiopsida</taxon>
        <taxon>Selaginellales</taxon>
        <taxon>Selaginellaceae</taxon>
        <taxon>Selaginella</taxon>
    </lineage>
</organism>
<sequence length="112" mass="12598">MQHLIADPSDYSLPVLSFKRNLTAENLKSVHMIEAAEVTGQLKKMESLQIRDQAVMKILRREGIDIFWRGRSNTDEEFYTPGRTTAAAALRMARPPGWTIDRSPPPPHAPSA</sequence>
<gene>
    <name evidence="1" type="ORF">SELMODRAFT_407419</name>
</gene>
<dbReference type="EMBL" id="GL377572">
    <property type="protein sequence ID" value="EFJ32497.1"/>
    <property type="molecule type" value="Genomic_DNA"/>
</dbReference>
<accession>D8R5J3</accession>
<keyword evidence="2" id="KW-1185">Reference proteome</keyword>
<dbReference type="KEGG" id="smo:SELMODRAFT_407419"/>
<dbReference type="HOGENOM" id="CLU_2150228_0_0_1"/>
<name>D8R5J3_SELML</name>
<dbReference type="Gramene" id="EFJ32497">
    <property type="protein sequence ID" value="EFJ32497"/>
    <property type="gene ID" value="SELMODRAFT_407419"/>
</dbReference>
<evidence type="ECO:0000313" key="1">
    <source>
        <dbReference type="EMBL" id="EFJ32497.1"/>
    </source>
</evidence>
<protein>
    <submittedName>
        <fullName evidence="1">Uncharacterized protein</fullName>
    </submittedName>
</protein>